<dbReference type="PANTHER" id="PTHR31168">
    <property type="entry name" value="OS02G0292800 PROTEIN"/>
    <property type="match status" value="1"/>
</dbReference>
<proteinExistence type="predicted"/>
<feature type="transmembrane region" description="Helical" evidence="1">
    <location>
        <begin position="190"/>
        <end position="220"/>
    </location>
</feature>
<sequence length="235" mass="27098">MEEKQYLELILVPLGLLLLLAYHLWFTYQLIRHPNNTVMGMNVFNLRMWVKSILENQSKNGILAVQTLRNNIMASTMFATMSITLSSIICVFIANGWGVSSGSTTATTELGFVSGYSTTDSFKFFSILTCFLVAFMCNVQTIRYYSHGGMLINVPTSKWSEAELSHKITEYVVRAFERGSFFWSLGLRALYFAFPLFMWIFGPISMFVCCFVLVILLYYLDVSFDREREWLIRNK</sequence>
<dbReference type="EMBL" id="LFYR01001131">
    <property type="protein sequence ID" value="KMZ64524.1"/>
    <property type="molecule type" value="Genomic_DNA"/>
</dbReference>
<reference evidence="3" key="1">
    <citation type="journal article" date="2016" name="Nature">
        <title>The genome of the seagrass Zostera marina reveals angiosperm adaptation to the sea.</title>
        <authorList>
            <person name="Olsen J.L."/>
            <person name="Rouze P."/>
            <person name="Verhelst B."/>
            <person name="Lin Y.-C."/>
            <person name="Bayer T."/>
            <person name="Collen J."/>
            <person name="Dattolo E."/>
            <person name="De Paoli E."/>
            <person name="Dittami S."/>
            <person name="Maumus F."/>
            <person name="Michel G."/>
            <person name="Kersting A."/>
            <person name="Lauritano C."/>
            <person name="Lohaus R."/>
            <person name="Toepel M."/>
            <person name="Tonon T."/>
            <person name="Vanneste K."/>
            <person name="Amirebrahimi M."/>
            <person name="Brakel J."/>
            <person name="Bostroem C."/>
            <person name="Chovatia M."/>
            <person name="Grimwood J."/>
            <person name="Jenkins J.W."/>
            <person name="Jueterbock A."/>
            <person name="Mraz A."/>
            <person name="Stam W.T."/>
            <person name="Tice H."/>
            <person name="Bornberg-Bauer E."/>
            <person name="Green P.J."/>
            <person name="Pearson G.A."/>
            <person name="Procaccini G."/>
            <person name="Duarte C.M."/>
            <person name="Schmutz J."/>
            <person name="Reusch T.B.H."/>
            <person name="Van de Peer Y."/>
        </authorList>
    </citation>
    <scope>NUCLEOTIDE SEQUENCE [LARGE SCALE GENOMIC DNA]</scope>
    <source>
        <strain evidence="3">cv. Finnish</strain>
    </source>
</reference>
<feature type="transmembrane region" description="Helical" evidence="1">
    <location>
        <begin position="72"/>
        <end position="94"/>
    </location>
</feature>
<keyword evidence="3" id="KW-1185">Reference proteome</keyword>
<dbReference type="InterPro" id="IPR006747">
    <property type="entry name" value="DUF599"/>
</dbReference>
<dbReference type="OMA" id="PIPMCAS"/>
<evidence type="ECO:0000313" key="3">
    <source>
        <dbReference type="Proteomes" id="UP000036987"/>
    </source>
</evidence>
<dbReference type="Proteomes" id="UP000036987">
    <property type="component" value="Unassembled WGS sequence"/>
</dbReference>
<accession>A0A0K9P685</accession>
<keyword evidence="1" id="KW-0812">Transmembrane</keyword>
<evidence type="ECO:0000256" key="1">
    <source>
        <dbReference type="SAM" id="Phobius"/>
    </source>
</evidence>
<evidence type="ECO:0008006" key="4">
    <source>
        <dbReference type="Google" id="ProtNLM"/>
    </source>
</evidence>
<gene>
    <name evidence="2" type="ORF">ZOSMA_361G00040</name>
</gene>
<evidence type="ECO:0000313" key="2">
    <source>
        <dbReference type="EMBL" id="KMZ64524.1"/>
    </source>
</evidence>
<feature type="transmembrane region" description="Helical" evidence="1">
    <location>
        <begin position="124"/>
        <end position="145"/>
    </location>
</feature>
<dbReference type="AlphaFoldDB" id="A0A0K9P685"/>
<keyword evidence="1" id="KW-0472">Membrane</keyword>
<protein>
    <recommendedName>
        <fullName evidence="4">DUF599 domain-containing protein</fullName>
    </recommendedName>
</protein>
<comment type="caution">
    <text evidence="2">The sequence shown here is derived from an EMBL/GenBank/DDBJ whole genome shotgun (WGS) entry which is preliminary data.</text>
</comment>
<name>A0A0K9P685_ZOSMR</name>
<dbReference type="OrthoDB" id="761598at2759"/>
<feature type="transmembrane region" description="Helical" evidence="1">
    <location>
        <begin position="6"/>
        <end position="25"/>
    </location>
</feature>
<dbReference type="PANTHER" id="PTHR31168:SF1">
    <property type="entry name" value="DUF599 FAMILY PROTEIN"/>
    <property type="match status" value="1"/>
</dbReference>
<dbReference type="Pfam" id="PF04654">
    <property type="entry name" value="DUF599"/>
    <property type="match status" value="1"/>
</dbReference>
<keyword evidence="1" id="KW-1133">Transmembrane helix</keyword>
<organism evidence="2 3">
    <name type="scientific">Zostera marina</name>
    <name type="common">Eelgrass</name>
    <dbReference type="NCBI Taxonomy" id="29655"/>
    <lineage>
        <taxon>Eukaryota</taxon>
        <taxon>Viridiplantae</taxon>
        <taxon>Streptophyta</taxon>
        <taxon>Embryophyta</taxon>
        <taxon>Tracheophyta</taxon>
        <taxon>Spermatophyta</taxon>
        <taxon>Magnoliopsida</taxon>
        <taxon>Liliopsida</taxon>
        <taxon>Zosteraceae</taxon>
        <taxon>Zostera</taxon>
    </lineage>
</organism>